<gene>
    <name evidence="1" type="ORF">EZS28_012814</name>
</gene>
<sequence length="269" mass="31138">MTTADKCAIEEEIIRAKQSIRPVDAFAGEYGLKDRKARRIVFGARFPNSLLQDLYETEFRVIREGKQKQEKFVESTGRFEENINVRTDQPSMNLGSRKQIRTEEQQLNDIMNFGNPRQNQKENQQLNLLYPAEAQEDLGQSSILQNQPPEQTVTQEKITERQRQAIQKDIHKQENLNTVYGIGALDWCRLPVNDIYIRNPFETHKTGYKYDALTNIQAYLMIDAPVGSKKQTKMKKNFIPTSQLISTSTVQDKLAQKLYGKPKKKKVKK</sequence>
<accession>A0A5J4W9P8</accession>
<dbReference type="AlphaFoldDB" id="A0A5J4W9P8"/>
<reference evidence="1 2" key="1">
    <citation type="submission" date="2019-03" db="EMBL/GenBank/DDBJ databases">
        <title>Single cell metagenomics reveals metabolic interactions within the superorganism composed of flagellate Streblomastix strix and complex community of Bacteroidetes bacteria on its surface.</title>
        <authorList>
            <person name="Treitli S.C."/>
            <person name="Kolisko M."/>
            <person name="Husnik F."/>
            <person name="Keeling P."/>
            <person name="Hampl V."/>
        </authorList>
    </citation>
    <scope>NUCLEOTIDE SEQUENCE [LARGE SCALE GENOMIC DNA]</scope>
    <source>
        <strain evidence="1">ST1C</strain>
    </source>
</reference>
<dbReference type="Proteomes" id="UP000324800">
    <property type="component" value="Unassembled WGS sequence"/>
</dbReference>
<proteinExistence type="predicted"/>
<name>A0A5J4W9P8_9EUKA</name>
<protein>
    <submittedName>
        <fullName evidence="1">Uncharacterized protein</fullName>
    </submittedName>
</protein>
<comment type="caution">
    <text evidence="1">The sequence shown here is derived from an EMBL/GenBank/DDBJ whole genome shotgun (WGS) entry which is preliminary data.</text>
</comment>
<evidence type="ECO:0000313" key="2">
    <source>
        <dbReference type="Proteomes" id="UP000324800"/>
    </source>
</evidence>
<evidence type="ECO:0000313" key="1">
    <source>
        <dbReference type="EMBL" id="KAA6391661.1"/>
    </source>
</evidence>
<organism evidence="1 2">
    <name type="scientific">Streblomastix strix</name>
    <dbReference type="NCBI Taxonomy" id="222440"/>
    <lineage>
        <taxon>Eukaryota</taxon>
        <taxon>Metamonada</taxon>
        <taxon>Preaxostyla</taxon>
        <taxon>Oxymonadida</taxon>
        <taxon>Streblomastigidae</taxon>
        <taxon>Streblomastix</taxon>
    </lineage>
</organism>
<dbReference type="EMBL" id="SNRW01002807">
    <property type="protein sequence ID" value="KAA6391661.1"/>
    <property type="molecule type" value="Genomic_DNA"/>
</dbReference>